<reference evidence="2 5" key="3">
    <citation type="submission" date="2019-03" db="EMBL/GenBank/DDBJ databases">
        <title>Genomic Encyclopedia of Type Strains, Phase IV (KMG-IV): sequencing the most valuable type-strain genomes for metagenomic binning, comparative biology and taxonomic classification.</title>
        <authorList>
            <person name="Goeker M."/>
        </authorList>
    </citation>
    <scope>NUCLEOTIDE SEQUENCE [LARGE SCALE GENOMIC DNA]</scope>
    <source>
        <strain evidence="2 5">DSM 23917</strain>
    </source>
</reference>
<sequence>MKALFNKLIHFFIMPCSRVPSLIERKNAGELPLILRIRLRAHLSICKWCAAYAKKVEWIDWLLTKKYEKKESFNNTEIQSFKDNIKKKMSL</sequence>
<dbReference type="Proteomes" id="UP000396835">
    <property type="component" value="Unassembled WGS sequence"/>
</dbReference>
<dbReference type="EMBL" id="SLXB01000060">
    <property type="protein sequence ID" value="TCO84738.1"/>
    <property type="molecule type" value="Genomic_DNA"/>
</dbReference>
<proteinExistence type="predicted"/>
<evidence type="ECO:0000313" key="3">
    <source>
        <dbReference type="EMBL" id="VFB12583.1"/>
    </source>
</evidence>
<reference evidence="3 6" key="2">
    <citation type="submission" date="2019-02" db="EMBL/GenBank/DDBJ databases">
        <authorList>
            <consortium name="Pathogen Informatics"/>
        </authorList>
    </citation>
    <scope>NUCLEOTIDE SEQUENCE [LARGE SCALE GENOMIC DNA]</scope>
    <source>
        <strain evidence="3 6">3012STDY7078512</strain>
    </source>
</reference>
<name>A0A2R3MNS7_9BACE</name>
<gene>
    <name evidence="1" type="ORF">EII33_11825</name>
    <name evidence="2" type="ORF">EV202_1602</name>
    <name evidence="3" type="ORF">NCTC7812_00067</name>
</gene>
<dbReference type="AlphaFoldDB" id="A0A2R3MNS7"/>
<organism evidence="2 5">
    <name type="scientific">Prevotella heparinolytica</name>
    <dbReference type="NCBI Taxonomy" id="28113"/>
    <lineage>
        <taxon>Bacteria</taxon>
        <taxon>Pseudomonadati</taxon>
        <taxon>Bacteroidota</taxon>
        <taxon>Bacteroidia</taxon>
        <taxon>Bacteroidales</taxon>
        <taxon>Bacteroidaceae</taxon>
        <taxon>Bacteroides</taxon>
    </lineage>
</organism>
<keyword evidence="4" id="KW-1185">Reference proteome</keyword>
<dbReference type="EMBL" id="RQYF01000077">
    <property type="protein sequence ID" value="RRD88646.1"/>
    <property type="molecule type" value="Genomic_DNA"/>
</dbReference>
<dbReference type="Proteomes" id="UP000295600">
    <property type="component" value="Unassembled WGS sequence"/>
</dbReference>
<evidence type="ECO:0000313" key="5">
    <source>
        <dbReference type="Proteomes" id="UP000295600"/>
    </source>
</evidence>
<evidence type="ECO:0000313" key="6">
    <source>
        <dbReference type="Proteomes" id="UP000396835"/>
    </source>
</evidence>
<dbReference type="KEGG" id="bhf:C3V43_01930"/>
<dbReference type="RefSeq" id="WP_106068370.1">
    <property type="nucleotide sequence ID" value="NZ_CAACYH010000002.1"/>
</dbReference>
<evidence type="ECO:0000313" key="1">
    <source>
        <dbReference type="EMBL" id="RRD88646.1"/>
    </source>
</evidence>
<evidence type="ECO:0008006" key="7">
    <source>
        <dbReference type="Google" id="ProtNLM"/>
    </source>
</evidence>
<dbReference type="OrthoDB" id="886726at2"/>
<evidence type="ECO:0000313" key="4">
    <source>
        <dbReference type="Proteomes" id="UP000279562"/>
    </source>
</evidence>
<protein>
    <recommendedName>
        <fullName evidence="7">Zf-HC2 domain-containing protein</fullName>
    </recommendedName>
</protein>
<reference evidence="1 4" key="1">
    <citation type="submission" date="2018-11" db="EMBL/GenBank/DDBJ databases">
        <title>Genomes From Bacteria Associated with the Canine Oral Cavity: a Test Case for Automated Genome-Based Taxonomic Assignment.</title>
        <authorList>
            <person name="Coil D.A."/>
            <person name="Jospin G."/>
            <person name="Darling A.E."/>
            <person name="Wallis C."/>
            <person name="Davis I.J."/>
            <person name="Harris S."/>
            <person name="Eisen J.A."/>
            <person name="Holcombe L.J."/>
            <person name="O'Flynn C."/>
        </authorList>
    </citation>
    <scope>NUCLEOTIDE SEQUENCE [LARGE SCALE GENOMIC DNA]</scope>
    <source>
        <strain evidence="1 4">OH1047_COT-310</strain>
    </source>
</reference>
<accession>A0A2R3MNS7</accession>
<dbReference type="EMBL" id="CAACYH010000002">
    <property type="protein sequence ID" value="VFB12583.1"/>
    <property type="molecule type" value="Genomic_DNA"/>
</dbReference>
<evidence type="ECO:0000313" key="2">
    <source>
        <dbReference type="EMBL" id="TCO84738.1"/>
    </source>
</evidence>
<dbReference type="Proteomes" id="UP000279562">
    <property type="component" value="Unassembled WGS sequence"/>
</dbReference>